<gene>
    <name evidence="3" type="ORF">PTSG_06598</name>
</gene>
<sequence>MRRPRALVCVCLLALAACLLLPTCQAGTISIRLIKATLKMGSTKRPPQQVQFKVLGYGGRLTFRRSNAGTYEWQTFPETDFDASPRIHVFIKDSDWSLWQRQAQKGHLGSKRFHFTKGNCSQQVAEGKESRTVSSSTAKVFYVIRYSPNAIANLVHLYILTFGCVVQTKDTAHHHRILDEFVVIYVNVHLKYKYKFNLNLNLNLNLNININLNFNLHKHQHKHIDVIIHVNILLFVLLNSNNNGDNSFNKFLPHHAELKLSATINNHERTAAFCCFLKRWLHHNHRVAVLVTLTLFLVKRTRRKPTPATAAGAADASGLVGHAATVAPVVNPLFVPRAESFRHDDAEGNSSMYHGARGAWMNGANSDDDDVRGDKGHGDAVLRAHGHAAASNTAPLWLPPAAHGGSSHQPFATGSTDVDDECDYDDVTLGGMPLPPPRPPRRPQTTHHQAQQQQAYVVMAPRAHHPQHAGDHNGVHSPRQHHRQQQQQQQHEPVVVAPNPVYNHLAPTVDLTPDYEALAEPHQRPPVLTADSDINVYNHLATNHESSSSSI</sequence>
<feature type="compositionally biased region" description="Polar residues" evidence="1">
    <location>
        <begin position="406"/>
        <end position="416"/>
    </location>
</feature>
<evidence type="ECO:0000256" key="2">
    <source>
        <dbReference type="SAM" id="SignalP"/>
    </source>
</evidence>
<reference evidence="3" key="1">
    <citation type="submission" date="2009-08" db="EMBL/GenBank/DDBJ databases">
        <title>Annotation of Salpingoeca rosetta.</title>
        <authorList>
            <consortium name="The Broad Institute Genome Sequencing Platform"/>
            <person name="Russ C."/>
            <person name="Cuomo C."/>
            <person name="Burger G."/>
            <person name="Gray M.W."/>
            <person name="Holland P.W.H."/>
            <person name="King N."/>
            <person name="Lang F.B.F."/>
            <person name="Roger A.J."/>
            <person name="Ruiz-Trillo I."/>
            <person name="Young S.K."/>
            <person name="Zeng Q."/>
            <person name="Gargeya S."/>
            <person name="Alvarado L."/>
            <person name="Berlin A."/>
            <person name="Chapman S.B."/>
            <person name="Chen Z."/>
            <person name="Freedman E."/>
            <person name="Gellesch M."/>
            <person name="Goldberg J."/>
            <person name="Griggs A."/>
            <person name="Gujja S."/>
            <person name="Heilman E."/>
            <person name="Heiman D."/>
            <person name="Howarth C."/>
            <person name="Mehta T."/>
            <person name="Neiman D."/>
            <person name="Pearson M."/>
            <person name="Roberts A."/>
            <person name="Saif S."/>
            <person name="Shea T."/>
            <person name="Shenoy N."/>
            <person name="Sisk P."/>
            <person name="Stolte C."/>
            <person name="Sykes S."/>
            <person name="White J."/>
            <person name="Yandava C."/>
            <person name="Haas B."/>
            <person name="Nusbaum C."/>
            <person name="Birren B."/>
        </authorList>
    </citation>
    <scope>NUCLEOTIDE SEQUENCE [LARGE SCALE GENOMIC DNA]</scope>
    <source>
        <strain evidence="3">ATCC 50818</strain>
    </source>
</reference>
<dbReference type="PROSITE" id="PS51257">
    <property type="entry name" value="PROKAR_LIPOPROTEIN"/>
    <property type="match status" value="1"/>
</dbReference>
<evidence type="ECO:0000313" key="3">
    <source>
        <dbReference type="EMBL" id="EGD75527.1"/>
    </source>
</evidence>
<dbReference type="KEGG" id="sre:PTSG_06598"/>
<keyword evidence="2" id="KW-0732">Signal</keyword>
<keyword evidence="4" id="KW-1185">Reference proteome</keyword>
<feature type="chain" id="PRO_5003291041" evidence="2">
    <location>
        <begin position="27"/>
        <end position="551"/>
    </location>
</feature>
<feature type="compositionally biased region" description="Low complexity" evidence="1">
    <location>
        <begin position="446"/>
        <end position="455"/>
    </location>
</feature>
<dbReference type="GeneID" id="16072544"/>
<feature type="signal peptide" evidence="2">
    <location>
        <begin position="1"/>
        <end position="26"/>
    </location>
</feature>
<dbReference type="EMBL" id="GL832972">
    <property type="protein sequence ID" value="EGD75527.1"/>
    <property type="molecule type" value="Genomic_DNA"/>
</dbReference>
<feature type="region of interest" description="Disordered" evidence="1">
    <location>
        <begin position="394"/>
        <end position="492"/>
    </location>
</feature>
<dbReference type="RefSeq" id="XP_004991984.1">
    <property type="nucleotide sequence ID" value="XM_004991927.1"/>
</dbReference>
<protein>
    <submittedName>
        <fullName evidence="3">Uncharacterized protein</fullName>
    </submittedName>
</protein>
<organism evidence="4">
    <name type="scientific">Salpingoeca rosetta (strain ATCC 50818 / BSB-021)</name>
    <dbReference type="NCBI Taxonomy" id="946362"/>
    <lineage>
        <taxon>Eukaryota</taxon>
        <taxon>Choanoflagellata</taxon>
        <taxon>Craspedida</taxon>
        <taxon>Salpingoecidae</taxon>
        <taxon>Salpingoeca</taxon>
    </lineage>
</organism>
<proteinExistence type="predicted"/>
<dbReference type="InParanoid" id="F2UFF9"/>
<accession>F2UFF9</accession>
<name>F2UFF9_SALR5</name>
<evidence type="ECO:0000256" key="1">
    <source>
        <dbReference type="SAM" id="MobiDB-lite"/>
    </source>
</evidence>
<feature type="compositionally biased region" description="Acidic residues" evidence="1">
    <location>
        <begin position="417"/>
        <end position="426"/>
    </location>
</feature>
<evidence type="ECO:0000313" key="4">
    <source>
        <dbReference type="Proteomes" id="UP000007799"/>
    </source>
</evidence>
<dbReference type="AlphaFoldDB" id="F2UFF9"/>
<dbReference type="Proteomes" id="UP000007799">
    <property type="component" value="Unassembled WGS sequence"/>
</dbReference>